<dbReference type="Proteomes" id="UP000251795">
    <property type="component" value="Segment"/>
</dbReference>
<organism evidence="1 2">
    <name type="scientific">Erwinia phage vB_EamM_Alexandra</name>
    <dbReference type="NCBI Taxonomy" id="2201424"/>
    <lineage>
        <taxon>Viruses</taxon>
        <taxon>Duplodnaviria</taxon>
        <taxon>Heunggongvirae</taxon>
        <taxon>Uroviricota</taxon>
        <taxon>Caudoviricetes</taxon>
        <taxon>Alexandravirus</taxon>
        <taxon>Alexandravirus alexandra</taxon>
    </lineage>
</organism>
<evidence type="ECO:0000313" key="1">
    <source>
        <dbReference type="EMBL" id="AWY08433.1"/>
    </source>
</evidence>
<accession>A0A2Z4QEC7</accession>
<protein>
    <submittedName>
        <fullName evidence="1">Uncharacterized protein</fullName>
    </submittedName>
</protein>
<proteinExistence type="predicted"/>
<reference evidence="1 2" key="1">
    <citation type="submission" date="2018-04" db="EMBL/GenBank/DDBJ databases">
        <authorList>
            <person name="Go L.Y."/>
            <person name="Mitchell J.A."/>
        </authorList>
    </citation>
    <scope>NUCLEOTIDE SEQUENCE [LARGE SCALE GENOMIC DNA]</scope>
</reference>
<gene>
    <name evidence="1" type="ORF">Alexandra_161</name>
</gene>
<dbReference type="EMBL" id="MH248138">
    <property type="protein sequence ID" value="AWY08433.1"/>
    <property type="molecule type" value="Genomic_DNA"/>
</dbReference>
<name>A0A2Z4QEC7_9CAUD</name>
<evidence type="ECO:0000313" key="2">
    <source>
        <dbReference type="Proteomes" id="UP000251795"/>
    </source>
</evidence>
<sequence>MFTLTIQGNLEYCFSLRNKELRFLVTMDNPPLRGTLQIENAAGTVLKKLDMPTSGTTAAFDFTLPFDTGEHDIVAKAYNVSTVLNSTSNAVRVSVPFSGEYGPRFGVHEKVLSLLDYNDTFFRSLPTVLGESSPQEVVCPANQSTSDNNRFFYVAWPKRLLYGYFQEKAQGFSGSWDGAMEFNDFNFVGAAEVSLGGFDYVVYRNDFPFDSLDYVFRIKYGSTSTKSGDPV</sequence>
<keyword evidence="2" id="KW-1185">Reference proteome</keyword>